<feature type="transmembrane region" description="Helical" evidence="2">
    <location>
        <begin position="40"/>
        <end position="61"/>
    </location>
</feature>
<evidence type="ECO:0000313" key="4">
    <source>
        <dbReference type="EMBL" id="KAJ8022691.1"/>
    </source>
</evidence>
<organism evidence="4 5">
    <name type="scientific">Holothuria leucospilota</name>
    <name type="common">Black long sea cucumber</name>
    <name type="synonym">Mertensiothuria leucospilota</name>
    <dbReference type="NCBI Taxonomy" id="206669"/>
    <lineage>
        <taxon>Eukaryota</taxon>
        <taxon>Metazoa</taxon>
        <taxon>Echinodermata</taxon>
        <taxon>Eleutherozoa</taxon>
        <taxon>Echinozoa</taxon>
        <taxon>Holothuroidea</taxon>
        <taxon>Aspidochirotacea</taxon>
        <taxon>Aspidochirotida</taxon>
        <taxon>Holothuriidae</taxon>
        <taxon>Holothuria</taxon>
    </lineage>
</organism>
<dbReference type="Proteomes" id="UP001152320">
    <property type="component" value="Chromosome 20"/>
</dbReference>
<proteinExistence type="predicted"/>
<dbReference type="GO" id="GO:0017156">
    <property type="term" value="P:calcium-ion regulated exocytosis"/>
    <property type="evidence" value="ECO:0007669"/>
    <property type="project" value="TreeGrafter"/>
</dbReference>
<dbReference type="InterPro" id="IPR000008">
    <property type="entry name" value="C2_dom"/>
</dbReference>
<feature type="region of interest" description="Disordered" evidence="1">
    <location>
        <begin position="144"/>
        <end position="175"/>
    </location>
</feature>
<sequence>MDGGSDSTKSPYSDEMFAKDAKMFLESIADWFSYRGIPPITIVFFVVCVTVQITILACLLVRFAHQRWTSRAVEEDYERLGADYFLVDKPPTSEMLKVAQETKLKSEGRRSPQKKIAHLSTSDPNFPPVPVISSKPPPITSLGKFAPQPYSDGSSRRVSSRLTKAKRGVSLKEDSTTAAKKRSLYAGLKSHSTPDNLCRGSFESFDSRKDSSAIFSDDVTNAAADTPPSKYGKISFAVTYDKESQQLRIFLEQAAQLAGLADTIVKITLSPDCGIPSSTSKVFELDGFSQNDPIGEVEYPLSHSLTQESSLPIWKDLNKSEKVKDFKRGDILFSLTYLPNAERLTVVLLKARNLRLAEWGDHYVGKSVLDTFVKVTLVKSGKVIKYKQTRLTRKSCNPVYNEGFALHIRQADLDEVSLTLAVCVRLNHLGFHRVIGRCIVGRHVGAEGSSHWRDMINSPRSGVGQWHSLV</sequence>
<dbReference type="SMART" id="SM00239">
    <property type="entry name" value="C2"/>
    <property type="match status" value="1"/>
</dbReference>
<evidence type="ECO:0000313" key="5">
    <source>
        <dbReference type="Proteomes" id="UP001152320"/>
    </source>
</evidence>
<evidence type="ECO:0000259" key="3">
    <source>
        <dbReference type="PROSITE" id="PS50004"/>
    </source>
</evidence>
<protein>
    <submittedName>
        <fullName evidence="4">Synaptotagmin-1</fullName>
    </submittedName>
</protein>
<dbReference type="GO" id="GO:0070382">
    <property type="term" value="C:exocytic vesicle"/>
    <property type="evidence" value="ECO:0007669"/>
    <property type="project" value="TreeGrafter"/>
</dbReference>
<dbReference type="PROSITE" id="PS50004">
    <property type="entry name" value="C2"/>
    <property type="match status" value="1"/>
</dbReference>
<dbReference type="CDD" id="cd00276">
    <property type="entry name" value="C2B_Synaptotagmin"/>
    <property type="match status" value="1"/>
</dbReference>
<feature type="domain" description="C2" evidence="3">
    <location>
        <begin position="327"/>
        <end position="467"/>
    </location>
</feature>
<reference evidence="4" key="1">
    <citation type="submission" date="2021-10" db="EMBL/GenBank/DDBJ databases">
        <title>Tropical sea cucumber genome reveals ecological adaptation and Cuvierian tubules defense mechanism.</title>
        <authorList>
            <person name="Chen T."/>
        </authorList>
    </citation>
    <scope>NUCLEOTIDE SEQUENCE</scope>
    <source>
        <strain evidence="4">Nanhai2018</strain>
        <tissue evidence="4">Muscle</tissue>
    </source>
</reference>
<dbReference type="GO" id="GO:0030276">
    <property type="term" value="F:clathrin binding"/>
    <property type="evidence" value="ECO:0007669"/>
    <property type="project" value="TreeGrafter"/>
</dbReference>
<keyword evidence="2" id="KW-1133">Transmembrane helix</keyword>
<gene>
    <name evidence="4" type="ORF">HOLleu_37659</name>
</gene>
<evidence type="ECO:0000256" key="2">
    <source>
        <dbReference type="SAM" id="Phobius"/>
    </source>
</evidence>
<dbReference type="GO" id="GO:0005544">
    <property type="term" value="F:calcium-dependent phospholipid binding"/>
    <property type="evidence" value="ECO:0007669"/>
    <property type="project" value="TreeGrafter"/>
</dbReference>
<dbReference type="InterPro" id="IPR035892">
    <property type="entry name" value="C2_domain_sf"/>
</dbReference>
<dbReference type="PANTHER" id="PTHR10024">
    <property type="entry name" value="SYNAPTOTAGMIN"/>
    <property type="match status" value="1"/>
</dbReference>
<dbReference type="GO" id="GO:0005509">
    <property type="term" value="F:calcium ion binding"/>
    <property type="evidence" value="ECO:0007669"/>
    <property type="project" value="TreeGrafter"/>
</dbReference>
<keyword evidence="2" id="KW-0472">Membrane</keyword>
<dbReference type="PANTHER" id="PTHR10024:SF227">
    <property type="entry name" value="SYNAPTOTAGMIN 1"/>
    <property type="match status" value="1"/>
</dbReference>
<dbReference type="Gene3D" id="2.60.40.150">
    <property type="entry name" value="C2 domain"/>
    <property type="match status" value="1"/>
</dbReference>
<dbReference type="EMBL" id="JAIZAY010000020">
    <property type="protein sequence ID" value="KAJ8022691.1"/>
    <property type="molecule type" value="Genomic_DNA"/>
</dbReference>
<keyword evidence="5" id="KW-1185">Reference proteome</keyword>
<name>A0A9Q0YJV7_HOLLE</name>
<dbReference type="OrthoDB" id="10259057at2759"/>
<dbReference type="GO" id="GO:0001786">
    <property type="term" value="F:phosphatidylserine binding"/>
    <property type="evidence" value="ECO:0007669"/>
    <property type="project" value="TreeGrafter"/>
</dbReference>
<comment type="caution">
    <text evidence="4">The sequence shown here is derived from an EMBL/GenBank/DDBJ whole genome shotgun (WGS) entry which is preliminary data.</text>
</comment>
<dbReference type="SUPFAM" id="SSF49562">
    <property type="entry name" value="C2 domain (Calcium/lipid-binding domain, CaLB)"/>
    <property type="match status" value="2"/>
</dbReference>
<dbReference type="AlphaFoldDB" id="A0A9Q0YJV7"/>
<dbReference type="GO" id="GO:0000149">
    <property type="term" value="F:SNARE binding"/>
    <property type="evidence" value="ECO:0007669"/>
    <property type="project" value="TreeGrafter"/>
</dbReference>
<dbReference type="Pfam" id="PF00168">
    <property type="entry name" value="C2"/>
    <property type="match status" value="1"/>
</dbReference>
<accession>A0A9Q0YJV7</accession>
<feature type="region of interest" description="Disordered" evidence="1">
    <location>
        <begin position="102"/>
        <end position="129"/>
    </location>
</feature>
<evidence type="ECO:0000256" key="1">
    <source>
        <dbReference type="SAM" id="MobiDB-lite"/>
    </source>
</evidence>
<dbReference type="GO" id="GO:0005886">
    <property type="term" value="C:plasma membrane"/>
    <property type="evidence" value="ECO:0007669"/>
    <property type="project" value="TreeGrafter"/>
</dbReference>
<keyword evidence="2" id="KW-0812">Transmembrane</keyword>
<feature type="compositionally biased region" description="Polar residues" evidence="1">
    <location>
        <begin position="151"/>
        <end position="162"/>
    </location>
</feature>